<dbReference type="Proteomes" id="UP000054560">
    <property type="component" value="Unassembled WGS sequence"/>
</dbReference>
<dbReference type="GeneID" id="25902690"/>
<dbReference type="STRING" id="667725.A0A0L0GBK1"/>
<feature type="coiled-coil region" evidence="1">
    <location>
        <begin position="916"/>
        <end position="943"/>
    </location>
</feature>
<evidence type="ECO:0000313" key="5">
    <source>
        <dbReference type="Proteomes" id="UP000054560"/>
    </source>
</evidence>
<feature type="signal peptide" evidence="3">
    <location>
        <begin position="1"/>
        <end position="19"/>
    </location>
</feature>
<evidence type="ECO:0000256" key="1">
    <source>
        <dbReference type="SAM" id="Coils"/>
    </source>
</evidence>
<dbReference type="SUPFAM" id="SSF51126">
    <property type="entry name" value="Pectin lyase-like"/>
    <property type="match status" value="1"/>
</dbReference>
<dbReference type="InterPro" id="IPR011050">
    <property type="entry name" value="Pectin_lyase_fold/virulence"/>
</dbReference>
<evidence type="ECO:0000256" key="2">
    <source>
        <dbReference type="SAM" id="MobiDB-lite"/>
    </source>
</evidence>
<protein>
    <recommendedName>
        <fullName evidence="6">Right handed beta helix domain-containing protein</fullName>
    </recommendedName>
</protein>
<keyword evidence="3" id="KW-0732">Signal</keyword>
<accession>A0A0L0GBK1</accession>
<dbReference type="EMBL" id="KQ241692">
    <property type="protein sequence ID" value="KNC85613.1"/>
    <property type="molecule type" value="Genomic_DNA"/>
</dbReference>
<dbReference type="AlphaFoldDB" id="A0A0L0GBK1"/>
<organism evidence="4 5">
    <name type="scientific">Sphaeroforma arctica JP610</name>
    <dbReference type="NCBI Taxonomy" id="667725"/>
    <lineage>
        <taxon>Eukaryota</taxon>
        <taxon>Ichthyosporea</taxon>
        <taxon>Ichthyophonida</taxon>
        <taxon>Sphaeroforma</taxon>
    </lineage>
</organism>
<gene>
    <name evidence="4" type="ORF">SARC_02186</name>
</gene>
<evidence type="ECO:0000313" key="4">
    <source>
        <dbReference type="EMBL" id="KNC85613.1"/>
    </source>
</evidence>
<keyword evidence="5" id="KW-1185">Reference proteome</keyword>
<feature type="coiled-coil region" evidence="1">
    <location>
        <begin position="754"/>
        <end position="814"/>
    </location>
</feature>
<proteinExistence type="predicted"/>
<name>A0A0L0GBK1_9EUKA</name>
<evidence type="ECO:0000256" key="3">
    <source>
        <dbReference type="SAM" id="SignalP"/>
    </source>
</evidence>
<keyword evidence="1" id="KW-0175">Coiled coil</keyword>
<feature type="region of interest" description="Disordered" evidence="2">
    <location>
        <begin position="972"/>
        <end position="1010"/>
    </location>
</feature>
<evidence type="ECO:0008006" key="6">
    <source>
        <dbReference type="Google" id="ProtNLM"/>
    </source>
</evidence>
<sequence length="1010" mass="111585">MKLQTCLLLSFATATQVCATSTRQAPAVAPATNTTAENTLTPMPTTTITKMPGYETTCSAKLSLRCDQYFGAEVDMDKKCCEYDGECGDSGLPLCSHVNCCTGTEEDSSQVVQSKEKACDCAGAVIENKCYKTVQEAMKDSEYNDTVYIGGTKTIEEPIYFSNKLITVAGVMCDGVRAKIVSDFDSKTEAAFEATRWDQTMLFRDLDITGVPGKSSAGIHGLGNENDASNQLVDLTLLNVHIYDLWCQRVGCGIFLGGAKRLYTDEDCVFRNIQLMSSDDSLYAGGAAIGVVYLPEDHTLEIHGTFTDNIASYEEGSIHSGGGAVYLDYVAGDALLDGKFENNTANQGGAVNVQVNHGNLTFDGLYKSNVAIDGGYGARAGAVRVSSLRVNSFTQLKGDFIGNIAQGRGGVLATNSHQASSHMLLDGYFHANAAAEKGGVWNFWSGSTIYRGSTVMHDDATFTENTSGDEGLSNLFFISGYPSAKKSIPKNPSGKLTEAEWNGETTVVYGNFSEVVLLTEDSGLSEKEWFHYSQSLRFGGYLPDVTYEDLVMEERNASAAERYAEKILALEEMYVNKTERAEFLAEIDTSRILDRYENATEIISQRFVEHSEKYDSRLANKTDSIAETYNAAIERSDVRYDNKTSIAMEGYDAKIQAAHDELALNNPEALQAEFEAAQIEIQERFETVTAGNEKRLEESIQKAEINFIDAKESYDNTYSLNEGKAVARYNDRISEAKQKFIADEEKAYTRSDPTEALNTAQAKLDERLQSAEEKKMEELEGYDDTRQERIEVAQEKKDDAIATAQSKYDELKDEPAEKREADLAAAEERYNSRKGQAIEKFDERVEDATAKKDADMAAIEKVREEQLAAAELKKENSTSHYMEETYEPTMSAAQEKFDADLAVAEEKRKTDLAAAQTKLLERLEEAELRKAFMQKNAAVLRENILAGRPSMTNVLQWVQPVSEEEIQELGLVLESNGSTSKSDDTNLESEDAKPESEDNSEPEIIKPERR</sequence>
<feature type="chain" id="PRO_5005539353" description="Right handed beta helix domain-containing protein" evidence="3">
    <location>
        <begin position="20"/>
        <end position="1010"/>
    </location>
</feature>
<reference evidence="4 5" key="1">
    <citation type="submission" date="2011-02" db="EMBL/GenBank/DDBJ databases">
        <title>The Genome Sequence of Sphaeroforma arctica JP610.</title>
        <authorList>
            <consortium name="The Broad Institute Genome Sequencing Platform"/>
            <person name="Russ C."/>
            <person name="Cuomo C."/>
            <person name="Young S.K."/>
            <person name="Zeng Q."/>
            <person name="Gargeya S."/>
            <person name="Alvarado L."/>
            <person name="Berlin A."/>
            <person name="Chapman S.B."/>
            <person name="Chen Z."/>
            <person name="Freedman E."/>
            <person name="Gellesch M."/>
            <person name="Goldberg J."/>
            <person name="Griggs A."/>
            <person name="Gujja S."/>
            <person name="Heilman E."/>
            <person name="Heiman D."/>
            <person name="Howarth C."/>
            <person name="Mehta T."/>
            <person name="Neiman D."/>
            <person name="Pearson M."/>
            <person name="Roberts A."/>
            <person name="Saif S."/>
            <person name="Shea T."/>
            <person name="Shenoy N."/>
            <person name="Sisk P."/>
            <person name="Stolte C."/>
            <person name="Sykes S."/>
            <person name="White J."/>
            <person name="Yandava C."/>
            <person name="Burger G."/>
            <person name="Gray M.W."/>
            <person name="Holland P.W.H."/>
            <person name="King N."/>
            <person name="Lang F.B.F."/>
            <person name="Roger A.J."/>
            <person name="Ruiz-Trillo I."/>
            <person name="Haas B."/>
            <person name="Nusbaum C."/>
            <person name="Birren B."/>
        </authorList>
    </citation>
    <scope>NUCLEOTIDE SEQUENCE [LARGE SCALE GENOMIC DNA]</scope>
    <source>
        <strain evidence="4 5">JP610</strain>
    </source>
</reference>
<dbReference type="RefSeq" id="XP_014159515.1">
    <property type="nucleotide sequence ID" value="XM_014304040.1"/>
</dbReference>